<dbReference type="Gene3D" id="3.40.50.720">
    <property type="entry name" value="NAD(P)-binding Rossmann-like Domain"/>
    <property type="match status" value="1"/>
</dbReference>
<keyword evidence="1" id="KW-0596">Phosphopantetheine</keyword>
<feature type="compositionally biased region" description="Polar residues" evidence="3">
    <location>
        <begin position="558"/>
        <end position="569"/>
    </location>
</feature>
<dbReference type="Pfam" id="PF08659">
    <property type="entry name" value="KR"/>
    <property type="match status" value="1"/>
</dbReference>
<evidence type="ECO:0000256" key="2">
    <source>
        <dbReference type="ARBA" id="ARBA00022553"/>
    </source>
</evidence>
<dbReference type="PANTHER" id="PTHR43775:SF37">
    <property type="entry name" value="SI:DKEY-61P9.11"/>
    <property type="match status" value="1"/>
</dbReference>
<evidence type="ECO:0000259" key="4">
    <source>
        <dbReference type="PROSITE" id="PS50075"/>
    </source>
</evidence>
<feature type="domain" description="Carrier" evidence="4">
    <location>
        <begin position="469"/>
        <end position="543"/>
    </location>
</feature>
<organism evidence="5 6">
    <name type="scientific">Dictyobacter vulcani</name>
    <dbReference type="NCBI Taxonomy" id="2607529"/>
    <lineage>
        <taxon>Bacteria</taxon>
        <taxon>Bacillati</taxon>
        <taxon>Chloroflexota</taxon>
        <taxon>Ktedonobacteria</taxon>
        <taxon>Ktedonobacterales</taxon>
        <taxon>Dictyobacteraceae</taxon>
        <taxon>Dictyobacter</taxon>
    </lineage>
</organism>
<dbReference type="CDD" id="cd08953">
    <property type="entry name" value="KR_2_SDR_x"/>
    <property type="match status" value="1"/>
</dbReference>
<dbReference type="InterPro" id="IPR013968">
    <property type="entry name" value="PKS_KR"/>
</dbReference>
<dbReference type="Proteomes" id="UP000326912">
    <property type="component" value="Unassembled WGS sequence"/>
</dbReference>
<evidence type="ECO:0000256" key="1">
    <source>
        <dbReference type="ARBA" id="ARBA00022450"/>
    </source>
</evidence>
<proteinExistence type="predicted"/>
<dbReference type="GO" id="GO:0004312">
    <property type="term" value="F:fatty acid synthase activity"/>
    <property type="evidence" value="ECO:0007669"/>
    <property type="project" value="TreeGrafter"/>
</dbReference>
<evidence type="ECO:0000313" key="5">
    <source>
        <dbReference type="EMBL" id="GER89938.1"/>
    </source>
</evidence>
<dbReference type="SMART" id="SM01294">
    <property type="entry name" value="PKS_PP_betabranch"/>
    <property type="match status" value="1"/>
</dbReference>
<dbReference type="SMART" id="SM00823">
    <property type="entry name" value="PKS_PP"/>
    <property type="match status" value="1"/>
</dbReference>
<keyword evidence="6" id="KW-1185">Reference proteome</keyword>
<name>A0A5J4KJN9_9CHLR</name>
<dbReference type="PROSITE" id="PS00012">
    <property type="entry name" value="PHOSPHOPANTETHEINE"/>
    <property type="match status" value="1"/>
</dbReference>
<reference evidence="5 6" key="1">
    <citation type="submission" date="2019-10" db="EMBL/GenBank/DDBJ databases">
        <title>Dictyobacter vulcani sp. nov., within the class Ktedonobacteria, isolated from soil of volcanic Mt. Zao.</title>
        <authorList>
            <person name="Zheng Y."/>
            <person name="Wang C.M."/>
            <person name="Sakai Y."/>
            <person name="Abe K."/>
            <person name="Yokota A."/>
            <person name="Yabe S."/>
        </authorList>
    </citation>
    <scope>NUCLEOTIDE SEQUENCE [LARGE SCALE GENOMIC DNA]</scope>
    <source>
        <strain evidence="5 6">W12</strain>
    </source>
</reference>
<dbReference type="PANTHER" id="PTHR43775">
    <property type="entry name" value="FATTY ACID SYNTHASE"/>
    <property type="match status" value="1"/>
</dbReference>
<dbReference type="GO" id="GO:0071770">
    <property type="term" value="P:DIM/DIP cell wall layer assembly"/>
    <property type="evidence" value="ECO:0007669"/>
    <property type="project" value="TreeGrafter"/>
</dbReference>
<dbReference type="InterPro" id="IPR036291">
    <property type="entry name" value="NAD(P)-bd_dom_sf"/>
</dbReference>
<dbReference type="InterPro" id="IPR057326">
    <property type="entry name" value="KR_dom"/>
</dbReference>
<gene>
    <name evidence="5" type="ORF">KDW_41000</name>
</gene>
<accession>A0A5J4KJN9</accession>
<dbReference type="InterPro" id="IPR036736">
    <property type="entry name" value="ACP-like_sf"/>
</dbReference>
<dbReference type="AlphaFoldDB" id="A0A5J4KJN9"/>
<keyword evidence="2" id="KW-0597">Phosphoprotein</keyword>
<dbReference type="GO" id="GO:0031177">
    <property type="term" value="F:phosphopantetheine binding"/>
    <property type="evidence" value="ECO:0007669"/>
    <property type="project" value="InterPro"/>
</dbReference>
<dbReference type="SUPFAM" id="SSF47336">
    <property type="entry name" value="ACP-like"/>
    <property type="match status" value="1"/>
</dbReference>
<dbReference type="Gene3D" id="1.10.1200.10">
    <property type="entry name" value="ACP-like"/>
    <property type="match status" value="1"/>
</dbReference>
<dbReference type="SMART" id="SM00822">
    <property type="entry name" value="PKS_KR"/>
    <property type="match status" value="1"/>
</dbReference>
<dbReference type="SUPFAM" id="SSF51735">
    <property type="entry name" value="NAD(P)-binding Rossmann-fold domains"/>
    <property type="match status" value="2"/>
</dbReference>
<dbReference type="GO" id="GO:0006633">
    <property type="term" value="P:fatty acid biosynthetic process"/>
    <property type="evidence" value="ECO:0007669"/>
    <property type="project" value="TreeGrafter"/>
</dbReference>
<dbReference type="GO" id="GO:0005737">
    <property type="term" value="C:cytoplasm"/>
    <property type="evidence" value="ECO:0007669"/>
    <property type="project" value="TreeGrafter"/>
</dbReference>
<sequence length="609" mass="65962">MALLTTTETASLAAAVAALVPHAELVDVTCLDHPDRSARAGDWTRFDGVIDLVGCGYEPERGSGWLVWLQQLIAHGEKGRLLLLGVTRGLEPFGSTTSNLTGATRAGLYRMLSHEYHQLRARHMDGDASRPEAELAAQIVAEFRAESDALEVCYRAGQRYRARLAPSPELVVDRPSAPVAFPAEHVLLITGGTRGLGALCAQHMVRHYGVKRLVLTGREPWPERAQWKQVGQQDSELAAKIRLVQRLEAEGVQVQVLALRLSDATAVQQSLDAIHTTLGPIGGVLHCAGLIDTDTLAFVRKDPAQLQAVLEPKVAGLTTLYQHLRREPLRFWVLFSSVSGTIPVLASGQADYAMANAYLDYFAAAHQQDGPLVSIQWSNWKEAGMGEVTNRAYRETGLQSLTNAEGLRLLDQLLGERQHAVVLPAVVDLAQWQPETWLRAPSDAARAPRRVAPGGESPVAAPRAEDLVAATHTWLRILFSAELGIEPAHLELDEPVQEYGMDSIILAQIVQRINQQLMVTLDPSILYEYPSIAGFASWLLATHADALAALLAPAASPSPVTTPGVSTGNDAVAPPVVVERPVPPPPQPSWGRQGGLRTGPLCPRQKISR</sequence>
<dbReference type="InterPro" id="IPR050091">
    <property type="entry name" value="PKS_NRPS_Biosynth_Enz"/>
</dbReference>
<feature type="region of interest" description="Disordered" evidence="3">
    <location>
        <begin position="558"/>
        <end position="609"/>
    </location>
</feature>
<dbReference type="GO" id="GO:0005886">
    <property type="term" value="C:plasma membrane"/>
    <property type="evidence" value="ECO:0007669"/>
    <property type="project" value="TreeGrafter"/>
</dbReference>
<dbReference type="InterPro" id="IPR020806">
    <property type="entry name" value="PKS_PP-bd"/>
</dbReference>
<dbReference type="Pfam" id="PF00550">
    <property type="entry name" value="PP-binding"/>
    <property type="match status" value="1"/>
</dbReference>
<evidence type="ECO:0000256" key="3">
    <source>
        <dbReference type="SAM" id="MobiDB-lite"/>
    </source>
</evidence>
<dbReference type="PROSITE" id="PS50075">
    <property type="entry name" value="CARRIER"/>
    <property type="match status" value="1"/>
</dbReference>
<dbReference type="InterPro" id="IPR006162">
    <property type="entry name" value="Ppantetheine_attach_site"/>
</dbReference>
<evidence type="ECO:0000313" key="6">
    <source>
        <dbReference type="Proteomes" id="UP000326912"/>
    </source>
</evidence>
<comment type="caution">
    <text evidence="5">The sequence shown here is derived from an EMBL/GenBank/DDBJ whole genome shotgun (WGS) entry which is preliminary data.</text>
</comment>
<dbReference type="EMBL" id="BKZW01000002">
    <property type="protein sequence ID" value="GER89938.1"/>
    <property type="molecule type" value="Genomic_DNA"/>
</dbReference>
<dbReference type="InterPro" id="IPR009081">
    <property type="entry name" value="PP-bd_ACP"/>
</dbReference>
<protein>
    <recommendedName>
        <fullName evidence="4">Carrier domain-containing protein</fullName>
    </recommendedName>
</protein>